<feature type="transmembrane region" description="Helical" evidence="1">
    <location>
        <begin position="89"/>
        <end position="114"/>
    </location>
</feature>
<feature type="transmembrane region" description="Helical" evidence="1">
    <location>
        <begin position="188"/>
        <end position="205"/>
    </location>
</feature>
<dbReference type="InterPro" id="IPR018650">
    <property type="entry name" value="STSV1_Orf64"/>
</dbReference>
<dbReference type="Pfam" id="PF09852">
    <property type="entry name" value="DUF2079"/>
    <property type="match status" value="1"/>
</dbReference>
<sequence>MLTRFASASFSRRQQRAWLAGIVGFFALCYVLLAVVNHYNFRTFAYDLGIYNQAMWDYAHLRWNANSLMRYNNLLGDHFVLLQLLWSPLYWVLGSYTLVVVQIAAVLVGGYGAYRLHLLRTGRTQTTAALGLLAQYFSIWGIFSALAFDYHDNVVAAMLLPWLFYFFEQDRRWTAAGVALLMLISKENMALWLVFVGLGLAWLHWRRRDRVAVALGMAAVAAVYFVLVIKVAIPAIGEGRGFYYQQNYAAIGTTSAQVLHTVFTRPGFVLGMLFQNVPYSQFGDWIKVELHLMVLLSGGFALLRRPAYLLMLAPIYAQKLLSAEIAHWGINYQYSIEYVPVISAALGHMLIGTTPRQAARWAWLAAFVTLATTIVSMEIRVSKWHDKSLSQFYLPRHYRRGFDVGEVYKGLALIPDDAAISVLSPLAPHLAFRPYVFPFPYVANANYIAVLRHDNPYPISEEELETKIRNYQQSGEWQTVYDQEPLVILKRIHPKPTPARRYFELRSTEQAVAP</sequence>
<comment type="caution">
    <text evidence="2">The sequence shown here is derived from an EMBL/GenBank/DDBJ whole genome shotgun (WGS) entry which is preliminary data.</text>
</comment>
<name>A0A4Z0PVZ8_9BACT</name>
<evidence type="ECO:0000256" key="1">
    <source>
        <dbReference type="SAM" id="Phobius"/>
    </source>
</evidence>
<dbReference type="RefSeq" id="WP_135465402.1">
    <property type="nucleotide sequence ID" value="NZ_SRLC01000003.1"/>
</dbReference>
<feature type="transmembrane region" description="Helical" evidence="1">
    <location>
        <begin position="17"/>
        <end position="36"/>
    </location>
</feature>
<keyword evidence="1" id="KW-1133">Transmembrane helix</keyword>
<evidence type="ECO:0000313" key="2">
    <source>
        <dbReference type="EMBL" id="TGE20602.1"/>
    </source>
</evidence>
<protein>
    <submittedName>
        <fullName evidence="2">DUF2079 domain-containing protein</fullName>
    </submittedName>
</protein>
<dbReference type="AlphaFoldDB" id="A0A4Z0PVZ8"/>
<keyword evidence="1" id="KW-0812">Transmembrane</keyword>
<organism evidence="2 3">
    <name type="scientific">Hymenobacter aquaticus</name>
    <dbReference type="NCBI Taxonomy" id="1867101"/>
    <lineage>
        <taxon>Bacteria</taxon>
        <taxon>Pseudomonadati</taxon>
        <taxon>Bacteroidota</taxon>
        <taxon>Cytophagia</taxon>
        <taxon>Cytophagales</taxon>
        <taxon>Hymenobacteraceae</taxon>
        <taxon>Hymenobacter</taxon>
    </lineage>
</organism>
<keyword evidence="1" id="KW-0472">Membrane</keyword>
<feature type="transmembrane region" description="Helical" evidence="1">
    <location>
        <begin position="211"/>
        <end position="236"/>
    </location>
</feature>
<dbReference type="OrthoDB" id="866547at2"/>
<feature type="transmembrane region" description="Helical" evidence="1">
    <location>
        <begin position="126"/>
        <end position="144"/>
    </location>
</feature>
<gene>
    <name evidence="2" type="ORF">E5K00_21650</name>
</gene>
<accession>A0A4Z0PVZ8</accession>
<proteinExistence type="predicted"/>
<dbReference type="EMBL" id="SRLC01000003">
    <property type="protein sequence ID" value="TGE20602.1"/>
    <property type="molecule type" value="Genomic_DNA"/>
</dbReference>
<evidence type="ECO:0000313" key="3">
    <source>
        <dbReference type="Proteomes" id="UP000297549"/>
    </source>
</evidence>
<keyword evidence="3" id="KW-1185">Reference proteome</keyword>
<dbReference type="Proteomes" id="UP000297549">
    <property type="component" value="Unassembled WGS sequence"/>
</dbReference>
<reference evidence="2 3" key="1">
    <citation type="submission" date="2019-04" db="EMBL/GenBank/DDBJ databases">
        <authorList>
            <person name="Feng G."/>
            <person name="Zhang J."/>
            <person name="Zhu H."/>
        </authorList>
    </citation>
    <scope>NUCLEOTIDE SEQUENCE [LARGE SCALE GENOMIC DNA]</scope>
    <source>
        <strain evidence="2 3">JCM 31653</strain>
    </source>
</reference>